<dbReference type="Proteomes" id="UP000594262">
    <property type="component" value="Unplaced"/>
</dbReference>
<evidence type="ECO:0000256" key="1">
    <source>
        <dbReference type="SAM" id="MobiDB-lite"/>
    </source>
</evidence>
<protein>
    <submittedName>
        <fullName evidence="2">Uncharacterized protein</fullName>
    </submittedName>
</protein>
<sequence length="175" mass="20206">MPLKYPNFYSHHRHSLSTKPLLSASSRNSISSDTVPPNSPAFYNNSNPIRNTNCPDLLFKKDSTEKQLSNMSTETIQKSFQMGIQHTSEFESRRNSLSFDNNKILEHMRFSMDVRMDFQDSNRSKRRGVVISLGIDQLRSTIITPAALTCDWDIRSYGLFQRRGMNNKERSNTFC</sequence>
<organism evidence="2 3">
    <name type="scientific">Clytia hemisphaerica</name>
    <dbReference type="NCBI Taxonomy" id="252671"/>
    <lineage>
        <taxon>Eukaryota</taxon>
        <taxon>Metazoa</taxon>
        <taxon>Cnidaria</taxon>
        <taxon>Hydrozoa</taxon>
        <taxon>Hydroidolina</taxon>
        <taxon>Leptothecata</taxon>
        <taxon>Obeliida</taxon>
        <taxon>Clytiidae</taxon>
        <taxon>Clytia</taxon>
    </lineage>
</organism>
<feature type="region of interest" description="Disordered" evidence="1">
    <location>
        <begin position="19"/>
        <end position="47"/>
    </location>
</feature>
<name>A0A7M5UK21_9CNID</name>
<accession>A0A7M5UK21</accession>
<reference evidence="2" key="1">
    <citation type="submission" date="2021-01" db="UniProtKB">
        <authorList>
            <consortium name="EnsemblMetazoa"/>
        </authorList>
    </citation>
    <scope>IDENTIFICATION</scope>
</reference>
<dbReference type="EnsemblMetazoa" id="CLYHEMT000655.1">
    <property type="protein sequence ID" value="CLYHEMP000655.1"/>
    <property type="gene ID" value="CLYHEMG000655"/>
</dbReference>
<evidence type="ECO:0000313" key="2">
    <source>
        <dbReference type="EnsemblMetazoa" id="CLYHEMP000655.1"/>
    </source>
</evidence>
<feature type="compositionally biased region" description="Low complexity" evidence="1">
    <location>
        <begin position="23"/>
        <end position="32"/>
    </location>
</feature>
<evidence type="ECO:0000313" key="3">
    <source>
        <dbReference type="Proteomes" id="UP000594262"/>
    </source>
</evidence>
<proteinExistence type="predicted"/>
<keyword evidence="3" id="KW-1185">Reference proteome</keyword>
<dbReference type="AlphaFoldDB" id="A0A7M5UK21"/>
<feature type="compositionally biased region" description="Polar residues" evidence="1">
    <location>
        <begin position="33"/>
        <end position="47"/>
    </location>
</feature>